<dbReference type="OrthoDB" id="433681at2"/>
<dbReference type="GO" id="GO:0016758">
    <property type="term" value="F:hexosyltransferase activity"/>
    <property type="evidence" value="ECO:0007669"/>
    <property type="project" value="UniProtKB-ARBA"/>
</dbReference>
<reference evidence="2 3" key="1">
    <citation type="journal article" date="2012" name="Appl. Environ. Microbiol.">
        <title>Draft genome sequence of a psychrotolerant sulfur-oxidizing bacterium, Sulfuricella denitrificans skB26, and proteomic insights into cold adaptation.</title>
        <authorList>
            <person name="Watanabe T."/>
            <person name="Kojima H."/>
            <person name="Fukui M."/>
        </authorList>
    </citation>
    <scope>NUCLEOTIDE SEQUENCE [LARGE SCALE GENOMIC DNA]</scope>
    <source>
        <strain evidence="3">skB26</strain>
    </source>
</reference>
<evidence type="ECO:0000313" key="2">
    <source>
        <dbReference type="EMBL" id="BAN36675.1"/>
    </source>
</evidence>
<dbReference type="Pfam" id="PF00535">
    <property type="entry name" value="Glycos_transf_2"/>
    <property type="match status" value="1"/>
</dbReference>
<dbReference type="EMBL" id="AP013066">
    <property type="protein sequence ID" value="BAN36675.1"/>
    <property type="molecule type" value="Genomic_DNA"/>
</dbReference>
<keyword evidence="2" id="KW-0808">Transferase</keyword>
<evidence type="ECO:0000313" key="3">
    <source>
        <dbReference type="Proteomes" id="UP000015559"/>
    </source>
</evidence>
<dbReference type="STRING" id="1163617.SCD_n02876"/>
<dbReference type="eggNOG" id="COG1216">
    <property type="taxonomic scope" value="Bacteria"/>
</dbReference>
<dbReference type="InterPro" id="IPR001173">
    <property type="entry name" value="Glyco_trans_2-like"/>
</dbReference>
<dbReference type="PANTHER" id="PTHR22916">
    <property type="entry name" value="GLYCOSYLTRANSFERASE"/>
    <property type="match status" value="1"/>
</dbReference>
<dbReference type="CDD" id="cd06433">
    <property type="entry name" value="GT_2_WfgS_like"/>
    <property type="match status" value="1"/>
</dbReference>
<dbReference type="RefSeq" id="WP_009207364.1">
    <property type="nucleotide sequence ID" value="NC_022357.1"/>
</dbReference>
<dbReference type="AlphaFoldDB" id="S6ABD7"/>
<dbReference type="SUPFAM" id="SSF53448">
    <property type="entry name" value="Nucleotide-diphospho-sugar transferases"/>
    <property type="match status" value="1"/>
</dbReference>
<organism evidence="2 3">
    <name type="scientific">Sulfuricella denitrificans (strain DSM 22764 / NBRC 105220 / skB26)</name>
    <dbReference type="NCBI Taxonomy" id="1163617"/>
    <lineage>
        <taxon>Bacteria</taxon>
        <taxon>Pseudomonadati</taxon>
        <taxon>Pseudomonadota</taxon>
        <taxon>Betaproteobacteria</taxon>
        <taxon>Nitrosomonadales</taxon>
        <taxon>Sulfuricellaceae</taxon>
        <taxon>Sulfuricella</taxon>
    </lineage>
</organism>
<dbReference type="InterPro" id="IPR029044">
    <property type="entry name" value="Nucleotide-diphossugar_trans"/>
</dbReference>
<sequence length="250" mass="28053">MRISIITVVYNNVATIENTILSVAAQSHSGTEHIVVDGGSTDGTLLIIDKYRDKLAIVVSEPDCGIYDAMNKGLKLASGDVIGFLNADDIYANDGVLEQVAQVLGDTSVDACYADLVYVDCKNPSRIIRYWKSCDYRDGLFEKGWMPAHPTFFVRNKIYEKYGGFDLAFRLQSDFDLTMRFLWMHHIKAVYVPRVFVKMCIGGASSRPGNIIKGNLEAWRACRKNGLKVGPFFILAKIMSRIPQFFSRLE</sequence>
<dbReference type="PANTHER" id="PTHR22916:SF3">
    <property type="entry name" value="UDP-GLCNAC:BETAGAL BETA-1,3-N-ACETYLGLUCOSAMINYLTRANSFERASE-LIKE PROTEIN 1"/>
    <property type="match status" value="1"/>
</dbReference>
<protein>
    <submittedName>
        <fullName evidence="2">Colanic acid biosynthesis glycosyl transferase WcaE</fullName>
    </submittedName>
</protein>
<proteinExistence type="predicted"/>
<feature type="domain" description="Glycosyltransferase 2-like" evidence="1">
    <location>
        <begin position="4"/>
        <end position="131"/>
    </location>
</feature>
<accession>S6ABD7</accession>
<dbReference type="HOGENOM" id="CLU_025996_21_1_4"/>
<evidence type="ECO:0000259" key="1">
    <source>
        <dbReference type="Pfam" id="PF00535"/>
    </source>
</evidence>
<dbReference type="Proteomes" id="UP000015559">
    <property type="component" value="Chromosome"/>
</dbReference>
<gene>
    <name evidence="2" type="ORF">SCD_n02876</name>
</gene>
<keyword evidence="3" id="KW-1185">Reference proteome</keyword>
<dbReference type="KEGG" id="sdr:SCD_n02876"/>
<name>S6ABD7_SULDS</name>
<dbReference type="Gene3D" id="3.90.550.10">
    <property type="entry name" value="Spore Coat Polysaccharide Biosynthesis Protein SpsA, Chain A"/>
    <property type="match status" value="1"/>
</dbReference>